<dbReference type="InterPro" id="IPR034756">
    <property type="entry name" value="T2SSM_b"/>
</dbReference>
<evidence type="ECO:0000313" key="2">
    <source>
        <dbReference type="Proteomes" id="UP000233769"/>
    </source>
</evidence>
<name>A0A2N9AHN3_METEX</name>
<gene>
    <name evidence="1" type="ORF">TK0001_0255</name>
</gene>
<organism evidence="1 2">
    <name type="scientific">Methylorubrum extorquens</name>
    <name type="common">Methylobacterium dichloromethanicum</name>
    <name type="synonym">Methylobacterium extorquens</name>
    <dbReference type="NCBI Taxonomy" id="408"/>
    <lineage>
        <taxon>Bacteria</taxon>
        <taxon>Pseudomonadati</taxon>
        <taxon>Pseudomonadota</taxon>
        <taxon>Alphaproteobacteria</taxon>
        <taxon>Hyphomicrobiales</taxon>
        <taxon>Methylobacteriaceae</taxon>
        <taxon>Methylorubrum</taxon>
    </lineage>
</organism>
<sequence length="176" mass="18456">MRMPLVEGQARPILFGVLAVGLILALVAGPIGEAVEAAAQIEVGRERLDRARAAASRPPLPIPLAGSSGEELLAIFRQRLESLAGARAAVVERDDIEADPDRPTLPRLRASVRGTAEGLHGLLHALETESPLVAVEEAELGIERAADRETGRLTVMRATLTARGVLIPPPAPGATP</sequence>
<dbReference type="Pfam" id="PF10741">
    <property type="entry name" value="T2SSM_b"/>
    <property type="match status" value="1"/>
</dbReference>
<reference evidence="2" key="1">
    <citation type="submission" date="2017-10" db="EMBL/GenBank/DDBJ databases">
        <authorList>
            <person name="Regsiter A."/>
            <person name="William W."/>
        </authorList>
    </citation>
    <scope>NUCLEOTIDE SEQUENCE [LARGE SCALE GENOMIC DNA]</scope>
</reference>
<proteinExistence type="predicted"/>
<dbReference type="AlphaFoldDB" id="A0A2N9AHN3"/>
<accession>A0A2N9AHN3</accession>
<dbReference type="Proteomes" id="UP000233769">
    <property type="component" value="Chromosome tk0001"/>
</dbReference>
<protein>
    <submittedName>
        <fullName evidence="1">Uncharacterized protein</fullName>
    </submittedName>
</protein>
<evidence type="ECO:0000313" key="1">
    <source>
        <dbReference type="EMBL" id="SOR26857.1"/>
    </source>
</evidence>
<dbReference type="EMBL" id="LT962688">
    <property type="protein sequence ID" value="SOR26857.1"/>
    <property type="molecule type" value="Genomic_DNA"/>
</dbReference>